<dbReference type="Proteomes" id="UP000249254">
    <property type="component" value="Unassembled WGS sequence"/>
</dbReference>
<keyword evidence="3" id="KW-1185">Reference proteome</keyword>
<evidence type="ECO:0000313" key="3">
    <source>
        <dbReference type="Proteomes" id="UP000249254"/>
    </source>
</evidence>
<protein>
    <submittedName>
        <fullName evidence="2">Histidine kinase</fullName>
    </submittedName>
</protein>
<keyword evidence="2" id="KW-0418">Kinase</keyword>
<dbReference type="PANTHER" id="PTHR36151:SF3">
    <property type="entry name" value="ER-BOUND OXYGENASE MPAB_MPAB'_RUBBER OXYGENASE CATALYTIC DOMAIN-CONTAINING PROTEIN"/>
    <property type="match status" value="1"/>
</dbReference>
<sequence length="296" mass="32420">MPALRDAISSQVLRLVGRRDGDTPFLESTRDAGYFGPDSVAWRVHGDFTSMMIGGVTALLLQMLHPRALAGVWDHSNFREDMRGRLRRTARFIAGTTYGSSDEADALIAHVQEIHDHVSGALPDGTPYSANDPELLTWIHVAEVHSFLAAYLRYKGALTEAEQDRYYRESAIVAEKLGATEVPKSRAAVAAYLDDVRGELLYDHRTAEVADALLNQPAPLTIAPFMKLIFQAAEDLLPAWAQEMHGFKPTPASAPAVRTAARGLGRVLRWALSNSVEVRARRRAAELGLKPAPATA</sequence>
<dbReference type="Pfam" id="PF09995">
    <property type="entry name" value="MPAB_Lcp_cat"/>
    <property type="match status" value="1"/>
</dbReference>
<accession>A0A328AJT7</accession>
<feature type="domain" description="ER-bound oxygenase mpaB/mpaB'/Rubber oxygenase catalytic" evidence="1">
    <location>
        <begin position="42"/>
        <end position="270"/>
    </location>
</feature>
<dbReference type="GO" id="GO:0016301">
    <property type="term" value="F:kinase activity"/>
    <property type="evidence" value="ECO:0007669"/>
    <property type="project" value="UniProtKB-KW"/>
</dbReference>
<gene>
    <name evidence="2" type="ORF">DJ017_10150</name>
</gene>
<name>A0A328AJT7_9CAUL</name>
<evidence type="ECO:0000259" key="1">
    <source>
        <dbReference type="Pfam" id="PF09995"/>
    </source>
</evidence>
<evidence type="ECO:0000313" key="2">
    <source>
        <dbReference type="EMBL" id="RAK54859.1"/>
    </source>
</evidence>
<dbReference type="EMBL" id="QFYQ01000001">
    <property type="protein sequence ID" value="RAK54859.1"/>
    <property type="molecule type" value="Genomic_DNA"/>
</dbReference>
<dbReference type="InterPro" id="IPR018713">
    <property type="entry name" value="MPAB/Lcp_cat_dom"/>
</dbReference>
<proteinExistence type="predicted"/>
<dbReference type="OrthoDB" id="108890at2"/>
<dbReference type="PANTHER" id="PTHR36151">
    <property type="entry name" value="BLR2777 PROTEIN"/>
    <property type="match status" value="1"/>
</dbReference>
<organism evidence="2 3">
    <name type="scientific">Phenylobacterium soli</name>
    <dbReference type="NCBI Taxonomy" id="2170551"/>
    <lineage>
        <taxon>Bacteria</taxon>
        <taxon>Pseudomonadati</taxon>
        <taxon>Pseudomonadota</taxon>
        <taxon>Alphaproteobacteria</taxon>
        <taxon>Caulobacterales</taxon>
        <taxon>Caulobacteraceae</taxon>
        <taxon>Phenylobacterium</taxon>
    </lineage>
</organism>
<comment type="caution">
    <text evidence="2">The sequence shown here is derived from an EMBL/GenBank/DDBJ whole genome shotgun (WGS) entry which is preliminary data.</text>
</comment>
<reference evidence="3" key="1">
    <citation type="submission" date="2018-05" db="EMBL/GenBank/DDBJ databases">
        <authorList>
            <person name="Li X."/>
        </authorList>
    </citation>
    <scope>NUCLEOTIDE SEQUENCE [LARGE SCALE GENOMIC DNA]</scope>
    <source>
        <strain evidence="3">LX32</strain>
    </source>
</reference>
<dbReference type="GO" id="GO:0016491">
    <property type="term" value="F:oxidoreductase activity"/>
    <property type="evidence" value="ECO:0007669"/>
    <property type="project" value="InterPro"/>
</dbReference>
<dbReference type="AlphaFoldDB" id="A0A328AJT7"/>
<keyword evidence="2" id="KW-0808">Transferase</keyword>
<dbReference type="RefSeq" id="WP_111528609.1">
    <property type="nucleotide sequence ID" value="NZ_JBHRSG010000004.1"/>
</dbReference>